<dbReference type="Gene3D" id="2.60.40.10">
    <property type="entry name" value="Immunoglobulins"/>
    <property type="match status" value="1"/>
</dbReference>
<dbReference type="InterPro" id="IPR043725">
    <property type="entry name" value="DUF5667"/>
</dbReference>
<dbReference type="InterPro" id="IPR013783">
    <property type="entry name" value="Ig-like_fold"/>
</dbReference>
<keyword evidence="1" id="KW-0175">Coiled coil</keyword>
<organism evidence="5 6">
    <name type="scientific">Candidatus Niyogibacteria bacterium CG10_big_fil_rev_8_21_14_0_10_42_19</name>
    <dbReference type="NCBI Taxonomy" id="1974725"/>
    <lineage>
        <taxon>Bacteria</taxon>
        <taxon>Candidatus Niyogiibacteriota</taxon>
    </lineage>
</organism>
<dbReference type="InterPro" id="IPR008963">
    <property type="entry name" value="Purple_acid_Pase-like_N"/>
</dbReference>
<name>A0A2H0TG06_9BACT</name>
<feature type="compositionally biased region" description="Acidic residues" evidence="2">
    <location>
        <begin position="238"/>
        <end position="249"/>
    </location>
</feature>
<reference evidence="6" key="1">
    <citation type="submission" date="2017-09" db="EMBL/GenBank/DDBJ databases">
        <title>Depth-based differentiation of microbial function through sediment-hosted aquifers and enrichment of novel symbionts in the deep terrestrial subsurface.</title>
        <authorList>
            <person name="Probst A.J."/>
            <person name="Ladd B."/>
            <person name="Jarett J.K."/>
            <person name="Geller-Mcgrath D.E."/>
            <person name="Sieber C.M.K."/>
            <person name="Emerson J.B."/>
            <person name="Anantharaman K."/>
            <person name="Thomas B.C."/>
            <person name="Malmstrom R."/>
            <person name="Stieglmeier M."/>
            <person name="Klingl A."/>
            <person name="Woyke T."/>
            <person name="Ryan C.M."/>
            <person name="Banfield J.F."/>
        </authorList>
    </citation>
    <scope>NUCLEOTIDE SEQUENCE [LARGE SCALE GENOMIC DNA]</scope>
</reference>
<evidence type="ECO:0000259" key="4">
    <source>
        <dbReference type="PROSITE" id="PS50853"/>
    </source>
</evidence>
<dbReference type="Proteomes" id="UP000229383">
    <property type="component" value="Unassembled WGS sequence"/>
</dbReference>
<feature type="region of interest" description="Disordered" evidence="2">
    <location>
        <begin position="294"/>
        <end position="326"/>
    </location>
</feature>
<keyword evidence="3" id="KW-1133">Transmembrane helix</keyword>
<dbReference type="PROSITE" id="PS50853">
    <property type="entry name" value="FN3"/>
    <property type="match status" value="1"/>
</dbReference>
<evidence type="ECO:0000256" key="1">
    <source>
        <dbReference type="SAM" id="Coils"/>
    </source>
</evidence>
<dbReference type="SMART" id="SM00060">
    <property type="entry name" value="FN3"/>
    <property type="match status" value="1"/>
</dbReference>
<feature type="domain" description="Fibronectin type-III" evidence="4">
    <location>
        <begin position="325"/>
        <end position="416"/>
    </location>
</feature>
<gene>
    <name evidence="5" type="ORF">COU46_01270</name>
</gene>
<dbReference type="Pfam" id="PF18915">
    <property type="entry name" value="DUF5667"/>
    <property type="match status" value="1"/>
</dbReference>
<comment type="caution">
    <text evidence="5">The sequence shown here is derived from an EMBL/GenBank/DDBJ whole genome shotgun (WGS) entry which is preliminary data.</text>
</comment>
<feature type="transmembrane region" description="Helical" evidence="3">
    <location>
        <begin position="53"/>
        <end position="72"/>
    </location>
</feature>
<evidence type="ECO:0000313" key="6">
    <source>
        <dbReference type="Proteomes" id="UP000229383"/>
    </source>
</evidence>
<keyword evidence="3" id="KW-0472">Membrane</keyword>
<dbReference type="SUPFAM" id="SSF49363">
    <property type="entry name" value="Purple acid phosphatase, N-terminal domain"/>
    <property type="match status" value="1"/>
</dbReference>
<protein>
    <recommendedName>
        <fullName evidence="4">Fibronectin type-III domain-containing protein</fullName>
    </recommendedName>
</protein>
<dbReference type="EMBL" id="PFCN01000016">
    <property type="protein sequence ID" value="PIR70486.1"/>
    <property type="molecule type" value="Genomic_DNA"/>
</dbReference>
<feature type="compositionally biased region" description="Low complexity" evidence="2">
    <location>
        <begin position="228"/>
        <end position="237"/>
    </location>
</feature>
<dbReference type="GO" id="GO:0046872">
    <property type="term" value="F:metal ion binding"/>
    <property type="evidence" value="ECO:0007669"/>
    <property type="project" value="InterPro"/>
</dbReference>
<proteinExistence type="predicted"/>
<dbReference type="Pfam" id="PF00041">
    <property type="entry name" value="fn3"/>
    <property type="match status" value="1"/>
</dbReference>
<dbReference type="GO" id="GO:0003993">
    <property type="term" value="F:acid phosphatase activity"/>
    <property type="evidence" value="ECO:0007669"/>
    <property type="project" value="InterPro"/>
</dbReference>
<evidence type="ECO:0000256" key="3">
    <source>
        <dbReference type="SAM" id="Phobius"/>
    </source>
</evidence>
<accession>A0A2H0TG06</accession>
<feature type="region of interest" description="Disordered" evidence="2">
    <location>
        <begin position="228"/>
        <end position="259"/>
    </location>
</feature>
<dbReference type="AlphaFoldDB" id="A0A2H0TG06"/>
<feature type="compositionally biased region" description="Acidic residues" evidence="2">
    <location>
        <begin position="297"/>
        <end position="320"/>
    </location>
</feature>
<feature type="coiled-coil region" evidence="1">
    <location>
        <begin position="137"/>
        <end position="188"/>
    </location>
</feature>
<dbReference type="InterPro" id="IPR003961">
    <property type="entry name" value="FN3_dom"/>
</dbReference>
<dbReference type="CDD" id="cd00063">
    <property type="entry name" value="FN3"/>
    <property type="match status" value="1"/>
</dbReference>
<evidence type="ECO:0000256" key="2">
    <source>
        <dbReference type="SAM" id="MobiDB-lite"/>
    </source>
</evidence>
<evidence type="ECO:0000313" key="5">
    <source>
        <dbReference type="EMBL" id="PIR70486.1"/>
    </source>
</evidence>
<sequence>MLDFIKTIKRIKKLRKIEPDKLWLGNRRLYFVKLANVDEKNSYNRTSLFRNNFAGVVTAVLVIFVITGGLVLNSAQAALPEDILYSIKLLSERLGSFVIIGDENKINYALTLAERRLDEAEQIGESNHDEVIISGVIKRAENNLIDAENFLVKANNQGKGKSKDFKKLNKALNNLEKLLERRNSMSQKFASRLPGIVEALDSFDDVSVEVVRETGKFVLTFNFSDLTSTSSTSTLSSDDQDDDEDEDGDGSEKKTNRGLLRVVELLENGAGKSGKVPPGLTRAPGIQKKIQALIDHDNDDDGDNDDEDGDDEQDEDENNDADNIAPAILSITVTNATTTSATINWTTDEPATSKVYYLTTTPLSLPLVRSTIALVTSHSVDLTDLTASSTYYFILESADASGNTATSSESSFNTSD</sequence>
<keyword evidence="3" id="KW-0812">Transmembrane</keyword>